<reference evidence="3" key="1">
    <citation type="submission" date="2022-01" db="EMBL/GenBank/DDBJ databases">
        <authorList>
            <person name="Braso-Vives M."/>
        </authorList>
    </citation>
    <scope>NUCLEOTIDE SEQUENCE</scope>
</reference>
<evidence type="ECO:0000313" key="3">
    <source>
        <dbReference type="EMBL" id="CAH1253376.1"/>
    </source>
</evidence>
<keyword evidence="4" id="KW-1185">Reference proteome</keyword>
<organism evidence="3 4">
    <name type="scientific">Branchiostoma lanceolatum</name>
    <name type="common">Common lancelet</name>
    <name type="synonym">Amphioxus lanceolatum</name>
    <dbReference type="NCBI Taxonomy" id="7740"/>
    <lineage>
        <taxon>Eukaryota</taxon>
        <taxon>Metazoa</taxon>
        <taxon>Chordata</taxon>
        <taxon>Cephalochordata</taxon>
        <taxon>Leptocardii</taxon>
        <taxon>Amphioxiformes</taxon>
        <taxon>Branchiostomatidae</taxon>
        <taxon>Branchiostoma</taxon>
    </lineage>
</organism>
<feature type="transmembrane region" description="Helical" evidence="2">
    <location>
        <begin position="104"/>
        <end position="128"/>
    </location>
</feature>
<feature type="compositionally biased region" description="Basic and acidic residues" evidence="1">
    <location>
        <begin position="41"/>
        <end position="52"/>
    </location>
</feature>
<feature type="transmembrane region" description="Helical" evidence="2">
    <location>
        <begin position="140"/>
        <end position="164"/>
    </location>
</feature>
<keyword evidence="2" id="KW-0472">Membrane</keyword>
<evidence type="ECO:0000256" key="2">
    <source>
        <dbReference type="SAM" id="Phobius"/>
    </source>
</evidence>
<keyword evidence="2" id="KW-0812">Transmembrane</keyword>
<feature type="transmembrane region" description="Helical" evidence="2">
    <location>
        <begin position="73"/>
        <end position="92"/>
    </location>
</feature>
<dbReference type="OrthoDB" id="10275589at2759"/>
<accession>A0A8J9ZH63</accession>
<gene>
    <name evidence="3" type="primary">Hypp1164</name>
    <name evidence="3" type="ORF">BLAG_LOCUS13180</name>
</gene>
<dbReference type="Proteomes" id="UP000838412">
    <property type="component" value="Chromosome 2"/>
</dbReference>
<name>A0A8J9ZH63_BRALA</name>
<evidence type="ECO:0000313" key="4">
    <source>
        <dbReference type="Proteomes" id="UP000838412"/>
    </source>
</evidence>
<feature type="region of interest" description="Disordered" evidence="1">
    <location>
        <begin position="37"/>
        <end position="56"/>
    </location>
</feature>
<evidence type="ECO:0000256" key="1">
    <source>
        <dbReference type="SAM" id="MobiDB-lite"/>
    </source>
</evidence>
<dbReference type="AlphaFoldDB" id="A0A8J9ZH63"/>
<keyword evidence="2" id="KW-1133">Transmembrane helix</keyword>
<sequence length="341" mass="39440">MDQLCRERRLLRRRRQTRTRRDTKIPEIVVVDVDDEVQGEEEQKGEGERRGSIQDAVVTPPENRKMDAVMKRFTLSFFEVLLHDIFVSVLIATRCLLTETDPVLIVSLMTTLTCVFIRVLHNFCLYAFLRCKYSERRFKYYQPSACIKLWMLLAMAGVLIFHAIEVSRFTSERNPAILVSDTVLVQQPITDRYYKPLYLKKEAEVNTATSKRLTTTSAVRQHNESTMIFTVPCVGFSQSRLYHGNRSYSLQDLSVSCRNNCTLILQIRYEKVAPDSPRYLYNAWQRTECDNEVFYTEYSRNGTSLEHLGDSVTSPGFTVHIQGDFCNAAIRDPDMTLLTGH</sequence>
<protein>
    <submittedName>
        <fullName evidence="3">Hypp1164 protein</fullName>
    </submittedName>
</protein>
<dbReference type="EMBL" id="OV696687">
    <property type="protein sequence ID" value="CAH1253376.1"/>
    <property type="molecule type" value="Genomic_DNA"/>
</dbReference>
<proteinExistence type="predicted"/>